<accession>A0AAI9DBM2</accession>
<protein>
    <submittedName>
        <fullName evidence="1">Uncharacterized protein</fullName>
    </submittedName>
</protein>
<comment type="caution">
    <text evidence="1">The sequence shown here is derived from an EMBL/GenBank/DDBJ whole genome shotgun (WGS) entry which is preliminary data.</text>
</comment>
<dbReference type="InterPro" id="IPR058829">
    <property type="entry name" value="AcrIF11-like"/>
</dbReference>
<evidence type="ECO:0000313" key="1">
    <source>
        <dbReference type="EMBL" id="EMJ5133973.1"/>
    </source>
</evidence>
<gene>
    <name evidence="1" type="ORF">RG298_001683</name>
</gene>
<reference evidence="1" key="1">
    <citation type="submission" date="2024-02" db="EMBL/GenBank/DDBJ databases">
        <authorList>
            <consortium name="Clinical and Environmental Microbiology Branch: Whole genome sequencing antimicrobial resistance pathogens in the healthcare setting"/>
        </authorList>
    </citation>
    <scope>NUCLEOTIDE SEQUENCE</scope>
    <source>
        <strain evidence="1">2021GO-0154</strain>
    </source>
</reference>
<sequence>MIITHASAERITEVKARSPYALFLKGCLFFAAEGNEYNLAGECNYQYNLEVDNIIDVESFFSHHDIAEQAVQQVIELVRDDLEIEASDEEIAELLSNESSIRDFEFNGYDDEGEADWAIQQYQGILAHKLGYDCAKSSDEQGVVYIAYCVEREMQEVEC</sequence>
<organism evidence="1">
    <name type="scientific">Providencia stuartii</name>
    <dbReference type="NCBI Taxonomy" id="588"/>
    <lineage>
        <taxon>Bacteria</taxon>
        <taxon>Pseudomonadati</taxon>
        <taxon>Pseudomonadota</taxon>
        <taxon>Gammaproteobacteria</taxon>
        <taxon>Enterobacterales</taxon>
        <taxon>Morganellaceae</taxon>
        <taxon>Providencia</taxon>
    </lineage>
</organism>
<dbReference type="EMBL" id="ABMABF030000005">
    <property type="protein sequence ID" value="EMJ5133973.1"/>
    <property type="molecule type" value="Genomic_DNA"/>
</dbReference>
<dbReference type="AlphaFoldDB" id="A0AAI9DBM2"/>
<proteinExistence type="predicted"/>
<name>A0AAI9DBM2_PROST</name>
<dbReference type="Pfam" id="PF26151">
    <property type="entry name" value="AcrIF11_ADP_ribosyl"/>
    <property type="match status" value="1"/>
</dbReference>